<dbReference type="Gene3D" id="1.20.1500.10">
    <property type="entry name" value="YheA/YmcA-like"/>
    <property type="match status" value="1"/>
</dbReference>
<gene>
    <name evidence="1" type="ORF">BFS35_004715</name>
</gene>
<proteinExistence type="predicted"/>
<dbReference type="PANTHER" id="PTHR38448">
    <property type="entry name" value="REGULATORY PROTEIN YLBF-RELATED"/>
    <property type="match status" value="1"/>
</dbReference>
<dbReference type="Pfam" id="PF06133">
    <property type="entry name" value="Com_YlbF"/>
    <property type="match status" value="1"/>
</dbReference>
<evidence type="ECO:0000313" key="1">
    <source>
        <dbReference type="EMBL" id="RAI83159.1"/>
    </source>
</evidence>
<sequence length="139" mass="16261">MYDIDFIEVMDLADELNQMILQSESYQAYKKAFLDLSINEEVQQLKNELIRIKERYDEVNRFGRYHPDYQRVMLETRKKKKEYDMHPEVAQVKLLETQLQTLLDEVLIIIASSVSAEVKVEKGNPFFESHTCSSGCGCS</sequence>
<name>A0A2G5NMY1_9STAP</name>
<reference evidence="1 2" key="1">
    <citation type="journal article" date="2018" name="Front. Microbiol.">
        <title>Description and Comparative Genomics of Macrococcus caseolyticus subsp. hominis subsp. nov., Macrococcus goetzii sp. nov., Macrococcus epidermidis sp. nov., and Macrococcus bohemicus sp. nov., Novel Macrococci From Human Clinical Material With Virulence Potential and Suspected Uptake of Foreign DNA by Natural Transformation.</title>
        <authorList>
            <person name="Maslanova I."/>
            <person name="Wertheimer Z."/>
            <person name="Sedlacek I."/>
            <person name="Svec P."/>
            <person name="Indrakova A."/>
            <person name="Kovarovic V."/>
            <person name="Schumann P."/>
            <person name="Sproer C."/>
            <person name="Kralova S."/>
            <person name="Sedo O."/>
            <person name="Kristofova L."/>
            <person name="Vrbovska V."/>
            <person name="Fuzik T."/>
            <person name="Petras P."/>
            <person name="Zdrahal Z."/>
            <person name="Ruzickova V."/>
            <person name="Doskar J."/>
            <person name="Pantucek R."/>
        </authorList>
    </citation>
    <scope>NUCLEOTIDE SEQUENCE [LARGE SCALE GENOMIC DNA]</scope>
    <source>
        <strain evidence="1 2">CCM 4927</strain>
    </source>
</reference>
<dbReference type="EMBL" id="MJBI02000001">
    <property type="protein sequence ID" value="RAI83159.1"/>
    <property type="molecule type" value="Genomic_DNA"/>
</dbReference>
<dbReference type="Proteomes" id="UP000229523">
    <property type="component" value="Unassembled WGS sequence"/>
</dbReference>
<dbReference type="SUPFAM" id="SSF158622">
    <property type="entry name" value="YheA/YmcA-like"/>
    <property type="match status" value="1"/>
</dbReference>
<organism evidence="1 2">
    <name type="scientific">Macrococcoides goetzii</name>
    <dbReference type="NCBI Taxonomy" id="1891097"/>
    <lineage>
        <taxon>Bacteria</taxon>
        <taxon>Bacillati</taxon>
        <taxon>Bacillota</taxon>
        <taxon>Bacilli</taxon>
        <taxon>Bacillales</taxon>
        <taxon>Staphylococcaceae</taxon>
        <taxon>Macrococcoides</taxon>
    </lineage>
</organism>
<accession>A0A2G5NMY1</accession>
<protein>
    <submittedName>
        <fullName evidence="1">YlbF family regulator</fullName>
    </submittedName>
</protein>
<dbReference type="InterPro" id="IPR010368">
    <property type="entry name" value="Com_YlbF"/>
</dbReference>
<dbReference type="InterPro" id="IPR052767">
    <property type="entry name" value="Bact_com_dev_regulator"/>
</dbReference>
<comment type="caution">
    <text evidence="1">The sequence shown here is derived from an EMBL/GenBank/DDBJ whole genome shotgun (WGS) entry which is preliminary data.</text>
</comment>
<dbReference type="AlphaFoldDB" id="A0A2G5NMY1"/>
<evidence type="ECO:0000313" key="2">
    <source>
        <dbReference type="Proteomes" id="UP000229523"/>
    </source>
</evidence>
<keyword evidence="2" id="KW-1185">Reference proteome</keyword>
<dbReference type="PANTHER" id="PTHR38448:SF2">
    <property type="entry name" value="REGULATORY PROTEIN YLBF"/>
    <property type="match status" value="1"/>
</dbReference>
<dbReference type="InterPro" id="IPR023378">
    <property type="entry name" value="YheA/YmcA-like_dom_sf"/>
</dbReference>